<evidence type="ECO:0000259" key="2">
    <source>
        <dbReference type="PROSITE" id="PS50222"/>
    </source>
</evidence>
<feature type="domain" description="EF-hand" evidence="2">
    <location>
        <begin position="72"/>
        <end position="107"/>
    </location>
</feature>
<dbReference type="SUPFAM" id="SSF47473">
    <property type="entry name" value="EF-hand"/>
    <property type="match status" value="1"/>
</dbReference>
<organism evidence="3">
    <name type="scientific">Alexandrium monilatum</name>
    <dbReference type="NCBI Taxonomy" id="311494"/>
    <lineage>
        <taxon>Eukaryota</taxon>
        <taxon>Sar</taxon>
        <taxon>Alveolata</taxon>
        <taxon>Dinophyceae</taxon>
        <taxon>Gonyaulacales</taxon>
        <taxon>Pyrocystaceae</taxon>
        <taxon>Alexandrium</taxon>
    </lineage>
</organism>
<evidence type="ECO:0000313" key="3">
    <source>
        <dbReference type="EMBL" id="CAE4623388.1"/>
    </source>
</evidence>
<accession>A0A7S4RTF6</accession>
<gene>
    <name evidence="3" type="ORF">AMON00008_LOCUS39707</name>
</gene>
<dbReference type="PROSITE" id="PS00018">
    <property type="entry name" value="EF_HAND_1"/>
    <property type="match status" value="2"/>
</dbReference>
<evidence type="ECO:0000256" key="1">
    <source>
        <dbReference type="ARBA" id="ARBA00022837"/>
    </source>
</evidence>
<sequence>MGKQGRKKKRGSTLADKIESRRLRYNNQRLERAILTFFAACDEDDSGFLEAHEFVIAQAVIAEMAGNAFDDDAANDMFADVRKFDKSGDNLVSPKEFKQTMMEMCEVIPRNAEEIIQELAQRTATVAMQMRREVVMVLRKFFKAPCHALLHRTVWCRIAMHRLIWPWIWTTADTWTKTRWSCWWTSPRNVPSRPLASRRRSSSPWRGSTRAAMERLSSRSLWITS</sequence>
<dbReference type="EMBL" id="HBNR01056452">
    <property type="protein sequence ID" value="CAE4623388.1"/>
    <property type="molecule type" value="Transcribed_RNA"/>
</dbReference>
<dbReference type="InterPro" id="IPR018247">
    <property type="entry name" value="EF_Hand_1_Ca_BS"/>
</dbReference>
<dbReference type="AlphaFoldDB" id="A0A7S4RTF6"/>
<protein>
    <recommendedName>
        <fullName evidence="2">EF-hand domain-containing protein</fullName>
    </recommendedName>
</protein>
<dbReference type="InterPro" id="IPR002048">
    <property type="entry name" value="EF_hand_dom"/>
</dbReference>
<reference evidence="3" key="1">
    <citation type="submission" date="2021-01" db="EMBL/GenBank/DDBJ databases">
        <authorList>
            <person name="Corre E."/>
            <person name="Pelletier E."/>
            <person name="Niang G."/>
            <person name="Scheremetjew M."/>
            <person name="Finn R."/>
            <person name="Kale V."/>
            <person name="Holt S."/>
            <person name="Cochrane G."/>
            <person name="Meng A."/>
            <person name="Brown T."/>
            <person name="Cohen L."/>
        </authorList>
    </citation>
    <scope>NUCLEOTIDE SEQUENCE</scope>
    <source>
        <strain evidence="3">CCMP3105</strain>
    </source>
</reference>
<proteinExistence type="predicted"/>
<dbReference type="PROSITE" id="PS50222">
    <property type="entry name" value="EF_HAND_2"/>
    <property type="match status" value="1"/>
</dbReference>
<dbReference type="InterPro" id="IPR011992">
    <property type="entry name" value="EF-hand-dom_pair"/>
</dbReference>
<dbReference type="GO" id="GO:0005509">
    <property type="term" value="F:calcium ion binding"/>
    <property type="evidence" value="ECO:0007669"/>
    <property type="project" value="InterPro"/>
</dbReference>
<keyword evidence="1" id="KW-0106">Calcium</keyword>
<name>A0A7S4RTF6_9DINO</name>
<dbReference type="Gene3D" id="1.10.238.10">
    <property type="entry name" value="EF-hand"/>
    <property type="match status" value="1"/>
</dbReference>